<comment type="similarity">
    <text evidence="2">Belongs to the bacterial sugar transferase family.</text>
</comment>
<evidence type="ECO:0000256" key="5">
    <source>
        <dbReference type="ARBA" id="ARBA00022989"/>
    </source>
</evidence>
<feature type="transmembrane region" description="Helical" evidence="8">
    <location>
        <begin position="37"/>
        <end position="60"/>
    </location>
</feature>
<feature type="transmembrane region" description="Helical" evidence="8">
    <location>
        <begin position="103"/>
        <end position="124"/>
    </location>
</feature>
<evidence type="ECO:0000259" key="9">
    <source>
        <dbReference type="Pfam" id="PF02397"/>
    </source>
</evidence>
<evidence type="ECO:0000256" key="4">
    <source>
        <dbReference type="ARBA" id="ARBA00022692"/>
    </source>
</evidence>
<evidence type="ECO:0000256" key="1">
    <source>
        <dbReference type="ARBA" id="ARBA00004141"/>
    </source>
</evidence>
<evidence type="ECO:0000313" key="10">
    <source>
        <dbReference type="EMBL" id="MCP2177594.1"/>
    </source>
</evidence>
<dbReference type="InterPro" id="IPR003362">
    <property type="entry name" value="Bact_transf"/>
</dbReference>
<feature type="domain" description="Bacterial sugar transferase" evidence="9">
    <location>
        <begin position="306"/>
        <end position="494"/>
    </location>
</feature>
<dbReference type="RefSeq" id="WP_253662504.1">
    <property type="nucleotide sequence ID" value="NZ_BAAAJQ010000001.1"/>
</dbReference>
<gene>
    <name evidence="10" type="ORF">LX13_003422</name>
</gene>
<accession>A0ABT1HHC6</accession>
<dbReference type="PANTHER" id="PTHR30576:SF0">
    <property type="entry name" value="UNDECAPRENYL-PHOSPHATE N-ACETYLGALACTOSAMINYL 1-PHOSPHATE TRANSFERASE-RELATED"/>
    <property type="match status" value="1"/>
</dbReference>
<feature type="transmembrane region" description="Helical" evidence="8">
    <location>
        <begin position="136"/>
        <end position="155"/>
    </location>
</feature>
<evidence type="ECO:0000256" key="2">
    <source>
        <dbReference type="ARBA" id="ARBA00006464"/>
    </source>
</evidence>
<protein>
    <submittedName>
        <fullName evidence="10">Undecaprenyl-phosphate glucose phosphotransferase</fullName>
    </submittedName>
</protein>
<comment type="subcellular location">
    <subcellularLocation>
        <location evidence="1">Membrane</location>
        <topology evidence="1">Multi-pass membrane protein</topology>
    </subcellularLocation>
</comment>
<organism evidence="10 11">
    <name type="scientific">Williamsia maris</name>
    <dbReference type="NCBI Taxonomy" id="72806"/>
    <lineage>
        <taxon>Bacteria</taxon>
        <taxon>Bacillati</taxon>
        <taxon>Actinomycetota</taxon>
        <taxon>Actinomycetes</taxon>
        <taxon>Mycobacteriales</taxon>
        <taxon>Nocardiaceae</taxon>
        <taxon>Williamsia</taxon>
    </lineage>
</organism>
<dbReference type="Pfam" id="PF13727">
    <property type="entry name" value="CoA_binding_3"/>
    <property type="match status" value="1"/>
</dbReference>
<feature type="transmembrane region" description="Helical" evidence="8">
    <location>
        <begin position="313"/>
        <end position="332"/>
    </location>
</feature>
<evidence type="ECO:0000256" key="8">
    <source>
        <dbReference type="SAM" id="Phobius"/>
    </source>
</evidence>
<evidence type="ECO:0000313" key="11">
    <source>
        <dbReference type="Proteomes" id="UP001206895"/>
    </source>
</evidence>
<keyword evidence="11" id="KW-1185">Reference proteome</keyword>
<keyword evidence="4 8" id="KW-0812">Transmembrane</keyword>
<name>A0ABT1HHC6_9NOCA</name>
<dbReference type="NCBIfam" id="TIGR03025">
    <property type="entry name" value="EPS_sugtrans"/>
    <property type="match status" value="1"/>
</dbReference>
<evidence type="ECO:0000256" key="3">
    <source>
        <dbReference type="ARBA" id="ARBA00022679"/>
    </source>
</evidence>
<keyword evidence="5 8" id="KW-1133">Transmembrane helix</keyword>
<dbReference type="InterPro" id="IPR017475">
    <property type="entry name" value="EPS_sugar_tfrase"/>
</dbReference>
<feature type="transmembrane region" description="Helical" evidence="8">
    <location>
        <begin position="72"/>
        <end position="91"/>
    </location>
</feature>
<keyword evidence="3" id="KW-0808">Transferase</keyword>
<dbReference type="Pfam" id="PF02397">
    <property type="entry name" value="Bac_transf"/>
    <property type="match status" value="1"/>
</dbReference>
<keyword evidence="6 8" id="KW-0472">Membrane</keyword>
<evidence type="ECO:0000256" key="7">
    <source>
        <dbReference type="SAM" id="MobiDB-lite"/>
    </source>
</evidence>
<proteinExistence type="inferred from homology"/>
<dbReference type="Proteomes" id="UP001206895">
    <property type="component" value="Unassembled WGS sequence"/>
</dbReference>
<sequence>MAVRDVETRQGRRTPLVAAPTPSPRRRLYERLRTDPLHTVVTVALDAVAAVVAVAVAVIWAHLAGVEDVATWLPWLFVPLVIVILASRSMYRRSLRRNFLDELGPLQTTVALAALLTLLAMLLFGDQPRPGAALVRIWLCAAVLMPAARLGRAMVQRYLRKRYKSAAATLIIGNGRIAHQLMSRMAELPEYGLRPVGIIDVAPPRFEIVGADDAGFDDVPYLGRPEDLAEIATAAGAEELIVSFSEMSEDSLTATVRVAHDLGMRVWVVPRVFDAVGARARIEHLGGVPLLVLPQVNPRGWQFTVKHGMDRGLTGLGLLVISPIFLTLALLVKLSSPGPIFFKQQRVGRDGQVFDCLKFRSMRPPKASDAQFELKEGAAPGGVEGVDRRTRIGKLMRATSLDELPQLLNVLRGDMSLVGPRPERPEFVALFDMQIRRYGERHRVKAGVTGWAQVHGLRGQTSIADRAEWDNYYIENWSLLLDIKILALTALTVLHRAE</sequence>
<dbReference type="Gene3D" id="3.40.50.720">
    <property type="entry name" value="NAD(P)-binding Rossmann-like Domain"/>
    <property type="match status" value="1"/>
</dbReference>
<dbReference type="EMBL" id="JAMTCJ010000003">
    <property type="protein sequence ID" value="MCP2177594.1"/>
    <property type="molecule type" value="Genomic_DNA"/>
</dbReference>
<comment type="caution">
    <text evidence="10">The sequence shown here is derived from an EMBL/GenBank/DDBJ whole genome shotgun (WGS) entry which is preliminary data.</text>
</comment>
<evidence type="ECO:0000256" key="6">
    <source>
        <dbReference type="ARBA" id="ARBA00023136"/>
    </source>
</evidence>
<feature type="region of interest" description="Disordered" evidence="7">
    <location>
        <begin position="1"/>
        <end position="22"/>
    </location>
</feature>
<dbReference type="PANTHER" id="PTHR30576">
    <property type="entry name" value="COLANIC BIOSYNTHESIS UDP-GLUCOSE LIPID CARRIER TRANSFERASE"/>
    <property type="match status" value="1"/>
</dbReference>
<reference evidence="10 11" key="1">
    <citation type="submission" date="2022-06" db="EMBL/GenBank/DDBJ databases">
        <title>Genomic Encyclopedia of Archaeal and Bacterial Type Strains, Phase II (KMG-II): from individual species to whole genera.</title>
        <authorList>
            <person name="Goeker M."/>
        </authorList>
    </citation>
    <scope>NUCLEOTIDE SEQUENCE [LARGE SCALE GENOMIC DNA]</scope>
    <source>
        <strain evidence="10 11">DSM 44693</strain>
    </source>
</reference>
<feature type="compositionally biased region" description="Basic and acidic residues" evidence="7">
    <location>
        <begin position="1"/>
        <end position="10"/>
    </location>
</feature>